<evidence type="ECO:0008006" key="4">
    <source>
        <dbReference type="Google" id="ProtNLM"/>
    </source>
</evidence>
<protein>
    <recommendedName>
        <fullName evidence="4">Envelope-like protein</fullName>
    </recommendedName>
</protein>
<evidence type="ECO:0000313" key="2">
    <source>
        <dbReference type="EMBL" id="MCI78618.1"/>
    </source>
</evidence>
<dbReference type="AlphaFoldDB" id="A0A392URG6"/>
<organism evidence="2 3">
    <name type="scientific">Trifolium medium</name>
    <dbReference type="NCBI Taxonomy" id="97028"/>
    <lineage>
        <taxon>Eukaryota</taxon>
        <taxon>Viridiplantae</taxon>
        <taxon>Streptophyta</taxon>
        <taxon>Embryophyta</taxon>
        <taxon>Tracheophyta</taxon>
        <taxon>Spermatophyta</taxon>
        <taxon>Magnoliopsida</taxon>
        <taxon>eudicotyledons</taxon>
        <taxon>Gunneridae</taxon>
        <taxon>Pentapetalae</taxon>
        <taxon>rosids</taxon>
        <taxon>fabids</taxon>
        <taxon>Fabales</taxon>
        <taxon>Fabaceae</taxon>
        <taxon>Papilionoideae</taxon>
        <taxon>50 kb inversion clade</taxon>
        <taxon>NPAAA clade</taxon>
        <taxon>Hologalegina</taxon>
        <taxon>IRL clade</taxon>
        <taxon>Trifolieae</taxon>
        <taxon>Trifolium</taxon>
    </lineage>
</organism>
<gene>
    <name evidence="2" type="ORF">A2U01_0099889</name>
</gene>
<accession>A0A392URG6</accession>
<evidence type="ECO:0000313" key="3">
    <source>
        <dbReference type="Proteomes" id="UP000265520"/>
    </source>
</evidence>
<feature type="region of interest" description="Disordered" evidence="1">
    <location>
        <begin position="1"/>
        <end position="76"/>
    </location>
</feature>
<name>A0A392URG6_9FABA</name>
<dbReference type="Proteomes" id="UP000265520">
    <property type="component" value="Unassembled WGS sequence"/>
</dbReference>
<reference evidence="2 3" key="1">
    <citation type="journal article" date="2018" name="Front. Plant Sci.">
        <title>Red Clover (Trifolium pratense) and Zigzag Clover (T. medium) - A Picture of Genomic Similarities and Differences.</title>
        <authorList>
            <person name="Dluhosova J."/>
            <person name="Istvanek J."/>
            <person name="Nedelnik J."/>
            <person name="Repkova J."/>
        </authorList>
    </citation>
    <scope>NUCLEOTIDE SEQUENCE [LARGE SCALE GENOMIC DNA]</scope>
    <source>
        <strain evidence="3">cv. 10/8</strain>
        <tissue evidence="2">Leaf</tissue>
    </source>
</reference>
<feature type="non-terminal residue" evidence="2">
    <location>
        <position position="1"/>
    </location>
</feature>
<keyword evidence="3" id="KW-1185">Reference proteome</keyword>
<sequence>QPKPVQKGIGRRLRSRTTKPAKETPVVTKKAKDSSVKSVKYGAKKSWSKVVSPSERKKNVLKRKSAPSSDSDFDAE</sequence>
<feature type="compositionally biased region" description="Basic residues" evidence="1">
    <location>
        <begin position="9"/>
        <end position="19"/>
    </location>
</feature>
<dbReference type="EMBL" id="LXQA010954982">
    <property type="protein sequence ID" value="MCI78618.1"/>
    <property type="molecule type" value="Genomic_DNA"/>
</dbReference>
<proteinExistence type="predicted"/>
<feature type="non-terminal residue" evidence="2">
    <location>
        <position position="76"/>
    </location>
</feature>
<comment type="caution">
    <text evidence="2">The sequence shown here is derived from an EMBL/GenBank/DDBJ whole genome shotgun (WGS) entry which is preliminary data.</text>
</comment>
<evidence type="ECO:0000256" key="1">
    <source>
        <dbReference type="SAM" id="MobiDB-lite"/>
    </source>
</evidence>